<evidence type="ECO:0008006" key="4">
    <source>
        <dbReference type="Google" id="ProtNLM"/>
    </source>
</evidence>
<dbReference type="RefSeq" id="WP_107346904.1">
    <property type="nucleotide sequence ID" value="NZ_PYMH01000001.1"/>
</dbReference>
<evidence type="ECO:0000313" key="3">
    <source>
        <dbReference type="Proteomes" id="UP000241222"/>
    </source>
</evidence>
<organism evidence="2 3">
    <name type="scientific">Photobacterium lutimaris</name>
    <dbReference type="NCBI Taxonomy" id="388278"/>
    <lineage>
        <taxon>Bacteria</taxon>
        <taxon>Pseudomonadati</taxon>
        <taxon>Pseudomonadota</taxon>
        <taxon>Gammaproteobacteria</taxon>
        <taxon>Vibrionales</taxon>
        <taxon>Vibrionaceae</taxon>
        <taxon>Photobacterium</taxon>
    </lineage>
</organism>
<name>A0A2T3J2N1_9GAMM</name>
<keyword evidence="1" id="KW-0732">Signal</keyword>
<dbReference type="Proteomes" id="UP000241222">
    <property type="component" value="Unassembled WGS sequence"/>
</dbReference>
<accession>A0A2T3J2N1</accession>
<dbReference type="AlphaFoldDB" id="A0A2T3J2N1"/>
<dbReference type="EMBL" id="PYMH01000001">
    <property type="protein sequence ID" value="PSU35548.1"/>
    <property type="molecule type" value="Genomic_DNA"/>
</dbReference>
<proteinExistence type="predicted"/>
<feature type="chain" id="PRO_5015619576" description="Lipocalin-like domain-containing protein" evidence="1">
    <location>
        <begin position="20"/>
        <end position="160"/>
    </location>
</feature>
<comment type="caution">
    <text evidence="2">The sequence shown here is derived from an EMBL/GenBank/DDBJ whole genome shotgun (WGS) entry which is preliminary data.</text>
</comment>
<keyword evidence="3" id="KW-1185">Reference proteome</keyword>
<reference evidence="2 3" key="1">
    <citation type="submission" date="2018-03" db="EMBL/GenBank/DDBJ databases">
        <title>Whole genome sequencing of Histamine producing bacteria.</title>
        <authorList>
            <person name="Butler K."/>
        </authorList>
    </citation>
    <scope>NUCLEOTIDE SEQUENCE [LARGE SCALE GENOMIC DNA]</scope>
    <source>
        <strain evidence="2 3">JCM 13586</strain>
    </source>
</reference>
<evidence type="ECO:0000256" key="1">
    <source>
        <dbReference type="SAM" id="SignalP"/>
    </source>
</evidence>
<feature type="signal peptide" evidence="1">
    <location>
        <begin position="1"/>
        <end position="19"/>
    </location>
</feature>
<protein>
    <recommendedName>
        <fullName evidence="4">Lipocalin-like domain-containing protein</fullName>
    </recommendedName>
</protein>
<gene>
    <name evidence="2" type="ORF">C9I99_00570</name>
</gene>
<evidence type="ECO:0000313" key="2">
    <source>
        <dbReference type="EMBL" id="PSU35548.1"/>
    </source>
</evidence>
<sequence length="160" mass="17809">MTRKLLIAVILSVPILAQANDQMQFGNWVVSEKVDKFKDEKLCSVTHVESSNRMAKVIFNPTHDSPHMISYEVITGTLGERVKYQIDGGDVVEFGPNTSTKTGQVLYLQEVGLEKAVFDFSSGESLVIEIIPENRLYPNEKTTISLSGFAEAYAFAEKCE</sequence>